<dbReference type="InterPro" id="IPR003439">
    <property type="entry name" value="ABC_transporter-like_ATP-bd"/>
</dbReference>
<dbReference type="SMART" id="SM00382">
    <property type="entry name" value="AAA"/>
    <property type="match status" value="1"/>
</dbReference>
<dbReference type="InterPro" id="IPR003593">
    <property type="entry name" value="AAA+_ATPase"/>
</dbReference>
<evidence type="ECO:0000313" key="4">
    <source>
        <dbReference type="EMBL" id="HGY40328.1"/>
    </source>
</evidence>
<gene>
    <name evidence="4" type="ORF">ENW11_11060</name>
</gene>
<dbReference type="SUPFAM" id="SSF52540">
    <property type="entry name" value="P-loop containing nucleoside triphosphate hydrolases"/>
    <property type="match status" value="1"/>
</dbReference>
<dbReference type="PANTHER" id="PTHR43790:SF8">
    <property type="entry name" value="SUGAR ABC TRANSPORTER ATP-BINDING PROTEIN"/>
    <property type="match status" value="1"/>
</dbReference>
<protein>
    <submittedName>
        <fullName evidence="4">Sugar ABC transporter ATP-binding protein</fullName>
    </submittedName>
</protein>
<keyword evidence="1" id="KW-0547">Nucleotide-binding</keyword>
<dbReference type="PANTHER" id="PTHR43790">
    <property type="entry name" value="CARBOHYDRATE TRANSPORT ATP-BINDING PROTEIN MG119-RELATED"/>
    <property type="match status" value="1"/>
</dbReference>
<dbReference type="GO" id="GO:0016887">
    <property type="term" value="F:ATP hydrolysis activity"/>
    <property type="evidence" value="ECO:0007669"/>
    <property type="project" value="InterPro"/>
</dbReference>
<reference evidence="4" key="1">
    <citation type="journal article" date="2020" name="mSystems">
        <title>Genome- and Community-Level Interaction Insights into Carbon Utilization and Element Cycling Functions of Hydrothermarchaeota in Hydrothermal Sediment.</title>
        <authorList>
            <person name="Zhou Z."/>
            <person name="Liu Y."/>
            <person name="Xu W."/>
            <person name="Pan J."/>
            <person name="Luo Z.H."/>
            <person name="Li M."/>
        </authorList>
    </citation>
    <scope>NUCLEOTIDE SEQUENCE [LARGE SCALE GENOMIC DNA]</scope>
    <source>
        <strain evidence="4">SpSt-82</strain>
    </source>
</reference>
<feature type="domain" description="ABC transporter" evidence="3">
    <location>
        <begin position="17"/>
        <end position="256"/>
    </location>
</feature>
<comment type="caution">
    <text evidence="4">The sequence shown here is derived from an EMBL/GenBank/DDBJ whole genome shotgun (WGS) entry which is preliminary data.</text>
</comment>
<organism evidence="4">
    <name type="scientific">Candidatus Caldatribacterium saccharofermentans</name>
    <dbReference type="NCBI Taxonomy" id="1454753"/>
    <lineage>
        <taxon>Bacteria</taxon>
        <taxon>Pseudomonadati</taxon>
        <taxon>Atribacterota</taxon>
        <taxon>Atribacteria</taxon>
        <taxon>Atribacterales</taxon>
        <taxon>Candidatus Caldatribacteriaceae</taxon>
        <taxon>Candidatus Caldatribacterium</taxon>
    </lineage>
</organism>
<sequence length="264" mass="29084">MGTEGQDSNVLVSQPILSLRGICKYFGGVHALEDVDFDVYPQEVVALVGDNGAGKSTLIKIIAGVHQPTRGEIFFFNRPVQIRSPRDAQMLGIETVYQELALVETRDVPANFFLGREPTKDRLGIFVDRKKMVDDTVRTLRELGIVVPSLRTPVRYLSGGQRQALAIGRVMPWGGKIIIMDEPTAALGVKESRRVLDLILRLKEKGCSIIVVSHNMRHVFSVADRIVVLRGGRKVGDKKKTETTPDEIVKLIVGAEMLSPEGAS</sequence>
<dbReference type="CDD" id="cd03216">
    <property type="entry name" value="ABC_Carb_Monos_I"/>
    <property type="match status" value="1"/>
</dbReference>
<keyword evidence="2 4" id="KW-0067">ATP-binding</keyword>
<dbReference type="Gene3D" id="3.40.50.300">
    <property type="entry name" value="P-loop containing nucleotide triphosphate hydrolases"/>
    <property type="match status" value="1"/>
</dbReference>
<evidence type="ECO:0000256" key="2">
    <source>
        <dbReference type="ARBA" id="ARBA00022840"/>
    </source>
</evidence>
<dbReference type="GO" id="GO:0005524">
    <property type="term" value="F:ATP binding"/>
    <property type="evidence" value="ECO:0007669"/>
    <property type="project" value="UniProtKB-KW"/>
</dbReference>
<dbReference type="InterPro" id="IPR050107">
    <property type="entry name" value="ABC_carbohydrate_import_ATPase"/>
</dbReference>
<evidence type="ECO:0000256" key="1">
    <source>
        <dbReference type="ARBA" id="ARBA00022741"/>
    </source>
</evidence>
<dbReference type="PROSITE" id="PS00211">
    <property type="entry name" value="ABC_TRANSPORTER_1"/>
    <property type="match status" value="1"/>
</dbReference>
<dbReference type="InterPro" id="IPR017871">
    <property type="entry name" value="ABC_transporter-like_CS"/>
</dbReference>
<accession>A0A7V4TZT5</accession>
<proteinExistence type="predicted"/>
<name>A0A7V4TZT5_9BACT</name>
<dbReference type="InterPro" id="IPR027417">
    <property type="entry name" value="P-loop_NTPase"/>
</dbReference>
<dbReference type="Pfam" id="PF00005">
    <property type="entry name" value="ABC_tran"/>
    <property type="match status" value="1"/>
</dbReference>
<dbReference type="AlphaFoldDB" id="A0A7V4TZT5"/>
<dbReference type="PROSITE" id="PS50893">
    <property type="entry name" value="ABC_TRANSPORTER_2"/>
    <property type="match status" value="1"/>
</dbReference>
<evidence type="ECO:0000259" key="3">
    <source>
        <dbReference type="PROSITE" id="PS50893"/>
    </source>
</evidence>
<dbReference type="EMBL" id="DTIY01000088">
    <property type="protein sequence ID" value="HGY40328.1"/>
    <property type="molecule type" value="Genomic_DNA"/>
</dbReference>